<reference evidence="1 2" key="1">
    <citation type="submission" date="2016-11" db="EMBL/GenBank/DDBJ databases">
        <authorList>
            <person name="Jaros S."/>
            <person name="Januszkiewicz K."/>
            <person name="Wedrychowicz H."/>
        </authorList>
    </citation>
    <scope>NUCLEOTIDE SEQUENCE [LARGE SCALE GENOMIC DNA]</scope>
    <source>
        <strain evidence="1 2">DSM 44523</strain>
    </source>
</reference>
<dbReference type="RefSeq" id="WP_143174255.1">
    <property type="nucleotide sequence ID" value="NZ_FQVN01000006.1"/>
</dbReference>
<evidence type="ECO:0000313" key="1">
    <source>
        <dbReference type="EMBL" id="SHG00636.1"/>
    </source>
</evidence>
<sequence>MAAPADTSFDPLVEFAGMWDTHLAERHLPYEGLGAAKYDCLGGRLILSLYESAANAHAAGKLYKLLDNTAETVGYRAYLTLNLQFSSNRWIQPDVSVLSAPAKGELWVPAAKFVVPVECVSPSSRRRDRIDKPALCASS</sequence>
<name>A0A1M5GAA0_STRHI</name>
<organism evidence="1 2">
    <name type="scientific">Streptoalloteichus hindustanus</name>
    <dbReference type="NCBI Taxonomy" id="2017"/>
    <lineage>
        <taxon>Bacteria</taxon>
        <taxon>Bacillati</taxon>
        <taxon>Actinomycetota</taxon>
        <taxon>Actinomycetes</taxon>
        <taxon>Pseudonocardiales</taxon>
        <taxon>Pseudonocardiaceae</taxon>
        <taxon>Streptoalloteichus</taxon>
    </lineage>
</organism>
<protein>
    <submittedName>
        <fullName evidence="1">Putative restriction endonuclease</fullName>
    </submittedName>
</protein>
<gene>
    <name evidence="1" type="ORF">SAMN05444320_10636</name>
</gene>
<keyword evidence="1" id="KW-0378">Hydrolase</keyword>
<keyword evidence="1" id="KW-0540">Nuclease</keyword>
<keyword evidence="1" id="KW-0255">Endonuclease</keyword>
<keyword evidence="2" id="KW-1185">Reference proteome</keyword>
<dbReference type="EMBL" id="FQVN01000006">
    <property type="protein sequence ID" value="SHG00636.1"/>
    <property type="molecule type" value="Genomic_DNA"/>
</dbReference>
<dbReference type="Proteomes" id="UP000184501">
    <property type="component" value="Unassembled WGS sequence"/>
</dbReference>
<evidence type="ECO:0000313" key="2">
    <source>
        <dbReference type="Proteomes" id="UP000184501"/>
    </source>
</evidence>
<dbReference type="InterPro" id="IPR012296">
    <property type="entry name" value="Nuclease_put_TT1808"/>
</dbReference>
<dbReference type="InterPro" id="IPR011335">
    <property type="entry name" value="Restrct_endonuc-II-like"/>
</dbReference>
<dbReference type="Gene3D" id="3.90.1570.10">
    <property type="entry name" value="tt1808, chain A"/>
    <property type="match status" value="1"/>
</dbReference>
<proteinExistence type="predicted"/>
<dbReference type="CDD" id="cd06260">
    <property type="entry name" value="DUF820-like"/>
    <property type="match status" value="1"/>
</dbReference>
<dbReference type="SUPFAM" id="SSF52980">
    <property type="entry name" value="Restriction endonuclease-like"/>
    <property type="match status" value="1"/>
</dbReference>
<dbReference type="OrthoDB" id="3289716at2"/>
<dbReference type="AlphaFoldDB" id="A0A1M5GAA0"/>
<dbReference type="STRING" id="2017.SAMN05444320_10636"/>
<accession>A0A1M5GAA0</accession>
<dbReference type="GO" id="GO:0004519">
    <property type="term" value="F:endonuclease activity"/>
    <property type="evidence" value="ECO:0007669"/>
    <property type="project" value="UniProtKB-KW"/>
</dbReference>
<dbReference type="InterPro" id="IPR008538">
    <property type="entry name" value="Uma2"/>
</dbReference>